<feature type="binding site" evidence="10">
    <location>
        <position position="402"/>
    </location>
    <ligand>
        <name>substrate</name>
    </ligand>
</feature>
<evidence type="ECO:0000256" key="8">
    <source>
        <dbReference type="ARBA" id="ARBA00023326"/>
    </source>
</evidence>
<dbReference type="RefSeq" id="WP_097644293.1">
    <property type="nucleotide sequence ID" value="NZ_NQWI01000049.1"/>
</dbReference>
<comment type="caution">
    <text evidence="13">The sequence shown here is derived from an EMBL/GenBank/DDBJ whole genome shotgun (WGS) entry which is preliminary data.</text>
</comment>
<feature type="binding site" evidence="10">
    <location>
        <position position="165"/>
    </location>
    <ligand>
        <name>substrate</name>
    </ligand>
</feature>
<evidence type="ECO:0000256" key="4">
    <source>
        <dbReference type="ARBA" id="ARBA00022801"/>
    </source>
</evidence>
<dbReference type="Gene3D" id="3.20.20.80">
    <property type="entry name" value="Glycosidases"/>
    <property type="match status" value="1"/>
</dbReference>
<evidence type="ECO:0000256" key="2">
    <source>
        <dbReference type="ARBA" id="ARBA00010838"/>
    </source>
</evidence>
<dbReference type="GO" id="GO:0008422">
    <property type="term" value="F:beta-glucosidase activity"/>
    <property type="evidence" value="ECO:0007669"/>
    <property type="project" value="UniProtKB-EC"/>
</dbReference>
<proteinExistence type="inferred from homology"/>
<evidence type="ECO:0000256" key="7">
    <source>
        <dbReference type="ARBA" id="ARBA00023295"/>
    </source>
</evidence>
<keyword evidence="7 12" id="KW-0326">Glycosidase</keyword>
<dbReference type="InterPro" id="IPR017853">
    <property type="entry name" value="GH"/>
</dbReference>
<dbReference type="InterPro" id="IPR017736">
    <property type="entry name" value="Glyco_hydro_1_beta-glucosidase"/>
</dbReference>
<dbReference type="PROSITE" id="PS00572">
    <property type="entry name" value="GLYCOSYL_HYDROL_F1_1"/>
    <property type="match status" value="1"/>
</dbReference>
<dbReference type="PANTHER" id="PTHR10353">
    <property type="entry name" value="GLYCOSYL HYDROLASE"/>
    <property type="match status" value="1"/>
</dbReference>
<keyword evidence="4 12" id="KW-0378">Hydrolase</keyword>
<dbReference type="SUPFAM" id="SSF51445">
    <property type="entry name" value="(Trans)glycosidases"/>
    <property type="match status" value="1"/>
</dbReference>
<evidence type="ECO:0000256" key="6">
    <source>
        <dbReference type="ARBA" id="ARBA00023277"/>
    </source>
</evidence>
<feature type="binding site" evidence="10">
    <location>
        <position position="300"/>
    </location>
    <ligand>
        <name>substrate</name>
    </ligand>
</feature>
<dbReference type="GO" id="GO:0005829">
    <property type="term" value="C:cytosol"/>
    <property type="evidence" value="ECO:0007669"/>
    <property type="project" value="TreeGrafter"/>
</dbReference>
<gene>
    <name evidence="13" type="ORF">CJ255_11740</name>
</gene>
<evidence type="ECO:0000256" key="3">
    <source>
        <dbReference type="ARBA" id="ARBA00012744"/>
    </source>
</evidence>
<keyword evidence="6" id="KW-0119">Carbohydrate metabolism</keyword>
<dbReference type="InterPro" id="IPR001360">
    <property type="entry name" value="Glyco_hydro_1"/>
</dbReference>
<dbReference type="AlphaFoldDB" id="A0A2A6RIV2"/>
<evidence type="ECO:0000256" key="11">
    <source>
        <dbReference type="PROSITE-ProRule" id="PRU10055"/>
    </source>
</evidence>
<keyword evidence="8" id="KW-0624">Polysaccharide degradation</keyword>
<dbReference type="OrthoDB" id="9765195at2"/>
<dbReference type="FunFam" id="3.20.20.80:FF:000004">
    <property type="entry name" value="Beta-glucosidase 6-phospho-beta-glucosidase"/>
    <property type="match status" value="1"/>
</dbReference>
<feature type="binding site" evidence="10">
    <location>
        <position position="121"/>
    </location>
    <ligand>
        <name>substrate</name>
    </ligand>
</feature>
<dbReference type="NCBIfam" id="TIGR03356">
    <property type="entry name" value="BGL"/>
    <property type="match status" value="1"/>
</dbReference>
<evidence type="ECO:0000256" key="9">
    <source>
        <dbReference type="PIRSR" id="PIRSR617736-1"/>
    </source>
</evidence>
<feature type="active site" description="Proton donor" evidence="9">
    <location>
        <position position="166"/>
    </location>
</feature>
<feature type="binding site" evidence="10">
    <location>
        <begin position="409"/>
        <end position="410"/>
    </location>
    <ligand>
        <name>substrate</name>
    </ligand>
</feature>
<dbReference type="Pfam" id="PF00232">
    <property type="entry name" value="Glyco_hydro_1"/>
    <property type="match status" value="1"/>
</dbReference>
<protein>
    <recommendedName>
        <fullName evidence="3 12">Beta-glucosidase</fullName>
        <ecNumber evidence="3 12">3.2.1.21</ecNumber>
    </recommendedName>
</protein>
<evidence type="ECO:0000256" key="10">
    <source>
        <dbReference type="PIRSR" id="PIRSR617736-2"/>
    </source>
</evidence>
<dbReference type="InterPro" id="IPR033132">
    <property type="entry name" value="GH_1_N_CS"/>
</dbReference>
<comment type="catalytic activity">
    <reaction evidence="1 12">
        <text>Hydrolysis of terminal, non-reducing beta-D-glucosyl residues with release of beta-D-glucose.</text>
        <dbReference type="EC" id="3.2.1.21"/>
    </reaction>
</comment>
<keyword evidence="14" id="KW-1185">Reference proteome</keyword>
<dbReference type="Proteomes" id="UP000220527">
    <property type="component" value="Unassembled WGS sequence"/>
</dbReference>
<dbReference type="EC" id="3.2.1.21" evidence="3 12"/>
<reference evidence="14" key="1">
    <citation type="submission" date="2017-08" db="EMBL/GenBank/DDBJ databases">
        <authorList>
            <person name="Grouzdev D.S."/>
            <person name="Gaisin V.A."/>
            <person name="Rysina M.S."/>
            <person name="Gorlenko V.M."/>
        </authorList>
    </citation>
    <scope>NUCLEOTIDE SEQUENCE [LARGE SCALE GENOMIC DNA]</scope>
    <source>
        <strain evidence="14">Kir15-3F</strain>
    </source>
</reference>
<feature type="binding site" evidence="10">
    <location>
        <position position="20"/>
    </location>
    <ligand>
        <name>substrate</name>
    </ligand>
</feature>
<keyword evidence="5" id="KW-0136">Cellulose degradation</keyword>
<evidence type="ECO:0000313" key="14">
    <source>
        <dbReference type="Proteomes" id="UP000220527"/>
    </source>
</evidence>
<dbReference type="GO" id="GO:0030245">
    <property type="term" value="P:cellulose catabolic process"/>
    <property type="evidence" value="ECO:0007669"/>
    <property type="project" value="UniProtKB-KW"/>
</dbReference>
<dbReference type="InterPro" id="IPR018120">
    <property type="entry name" value="Glyco_hydro_1_AS"/>
</dbReference>
<comment type="similarity">
    <text evidence="2 12">Belongs to the glycosyl hydrolase 1 family.</text>
</comment>
<dbReference type="EMBL" id="NQWI01000049">
    <property type="protein sequence ID" value="PDW02871.1"/>
    <property type="molecule type" value="Genomic_DNA"/>
</dbReference>
<name>A0A2A6RIV2_9CHLR</name>
<organism evidence="13 14">
    <name type="scientific">Candidatus Viridilinea mediisalina</name>
    <dbReference type="NCBI Taxonomy" id="2024553"/>
    <lineage>
        <taxon>Bacteria</taxon>
        <taxon>Bacillati</taxon>
        <taxon>Chloroflexota</taxon>
        <taxon>Chloroflexia</taxon>
        <taxon>Chloroflexales</taxon>
        <taxon>Chloroflexineae</taxon>
        <taxon>Oscillochloridaceae</taxon>
        <taxon>Candidatus Viridilinea</taxon>
    </lineage>
</organism>
<dbReference type="PANTHER" id="PTHR10353:SF36">
    <property type="entry name" value="LP05116P"/>
    <property type="match status" value="1"/>
</dbReference>
<feature type="active site" description="Nucleophile" evidence="9 11">
    <location>
        <position position="355"/>
    </location>
</feature>
<evidence type="ECO:0000256" key="5">
    <source>
        <dbReference type="ARBA" id="ARBA00023001"/>
    </source>
</evidence>
<accession>A0A2A6RIV2</accession>
<sequence length="453" mass="50699">MFNTPFPQDFIWGAATSAYQIEGAVNADGRGESIWDRFSHTPGKTRDGHTGDMACDHYHRYEEDVALMAQLGLKAYRFSIAWPRILPQGRGAVNQAGLDFYRRLVDALLAHTITPYVTLFHWDLPVALQDAGGWPQRATAEAFAEYAGVVAAALGDQVRHWITINEPWCISFLSHQLGEHAPGLRDWPAAIAASHHTLLAHGLGTQAIRAAAPHAEVGLALNFTAAEPASAAPADRDAARHFDGYYNRWFLDAVAGHGYPADMVADYTAAGYLPKGMDFVHPGDLALIAAPSDFFAFNYYTREVLAAGPQPWQYQIVRPPTPRTEMGWEIYPEGLYKLLLRLHSHYSLPRIILSENGVSYLDPLEADGRVHDQGRIAYIQQHLATCQRAIAAGVPLTGFFYWSLLDNFEWAFGYHQRFGLIHVDYNTQRRYPKDSFFWYREVIRANQLPVGDG</sequence>
<dbReference type="PRINTS" id="PR00131">
    <property type="entry name" value="GLHYDRLASE1"/>
</dbReference>
<dbReference type="PROSITE" id="PS00653">
    <property type="entry name" value="GLYCOSYL_HYDROL_F1_2"/>
    <property type="match status" value="1"/>
</dbReference>
<evidence type="ECO:0000256" key="12">
    <source>
        <dbReference type="RuleBase" id="RU361175"/>
    </source>
</evidence>
<evidence type="ECO:0000313" key="13">
    <source>
        <dbReference type="EMBL" id="PDW02871.1"/>
    </source>
</evidence>
<evidence type="ECO:0000256" key="1">
    <source>
        <dbReference type="ARBA" id="ARBA00000448"/>
    </source>
</evidence>